<feature type="transmembrane region" description="Helical" evidence="1">
    <location>
        <begin position="224"/>
        <end position="246"/>
    </location>
</feature>
<comment type="caution">
    <text evidence="4">The sequence shown here is derived from an EMBL/GenBank/DDBJ whole genome shotgun (WGS) entry which is preliminary data.</text>
</comment>
<keyword evidence="1" id="KW-0472">Membrane</keyword>
<feature type="domain" description="DUF4349" evidence="3">
    <location>
        <begin position="41"/>
        <end position="243"/>
    </location>
</feature>
<name>A0A4Q8LIM7_9GAMM</name>
<dbReference type="OrthoDB" id="5701987at2"/>
<dbReference type="AlphaFoldDB" id="A0A4Q8LIM7"/>
<sequence length="257" mass="27693">MRGWRIALLAMVATMMGCAQQQAGAPPPVVGEQGGSGAMLAYEHTLSIELEQEQVPTRIAALRKACIASAFGACNVLSIVQARHGGALTLRIVPGGVERMTALAGQGGRIASRRTQAEDIGKAVQETQRDRAQLEDYARRLDALAARKDLAVADLIALSREQAGLAEKRRMLEATAATQQMRLDTNLVAFDFADPRHDGRGALGDLGEDMVAGLKEGIGAALPGLAYCLPFLILAFPLALLWWALWRRMTRRGQRKP</sequence>
<accession>A0A4Q8LIM7</accession>
<reference evidence="4 5" key="1">
    <citation type="submission" date="2019-02" db="EMBL/GenBank/DDBJ databases">
        <title>WGS of Pseudoxanthomonas species novum from clinical isolates.</title>
        <authorList>
            <person name="Bernier A.-M."/>
            <person name="Bernard K."/>
            <person name="Vachon A."/>
        </authorList>
    </citation>
    <scope>NUCLEOTIDE SEQUENCE [LARGE SCALE GENOMIC DNA]</scope>
    <source>
        <strain evidence="4 5">NML171200</strain>
    </source>
</reference>
<keyword evidence="1" id="KW-1133">Transmembrane helix</keyword>
<evidence type="ECO:0000256" key="1">
    <source>
        <dbReference type="SAM" id="Phobius"/>
    </source>
</evidence>
<organism evidence="4 5">
    <name type="scientific">Pseudoxanthomonas winnipegensis</name>
    <dbReference type="NCBI Taxonomy" id="2480810"/>
    <lineage>
        <taxon>Bacteria</taxon>
        <taxon>Pseudomonadati</taxon>
        <taxon>Pseudomonadota</taxon>
        <taxon>Gammaproteobacteria</taxon>
        <taxon>Lysobacterales</taxon>
        <taxon>Lysobacteraceae</taxon>
        <taxon>Pseudoxanthomonas</taxon>
    </lineage>
</organism>
<dbReference type="EMBL" id="SHMC01000001">
    <property type="protein sequence ID" value="TAA28863.1"/>
    <property type="molecule type" value="Genomic_DNA"/>
</dbReference>
<dbReference type="Pfam" id="PF14257">
    <property type="entry name" value="DUF4349"/>
    <property type="match status" value="1"/>
</dbReference>
<evidence type="ECO:0000256" key="2">
    <source>
        <dbReference type="SAM" id="SignalP"/>
    </source>
</evidence>
<gene>
    <name evidence="4" type="ORF">EA660_01860</name>
</gene>
<evidence type="ECO:0000313" key="5">
    <source>
        <dbReference type="Proteomes" id="UP000292627"/>
    </source>
</evidence>
<proteinExistence type="predicted"/>
<evidence type="ECO:0000313" key="4">
    <source>
        <dbReference type="EMBL" id="TAA28863.1"/>
    </source>
</evidence>
<evidence type="ECO:0000259" key="3">
    <source>
        <dbReference type="Pfam" id="PF14257"/>
    </source>
</evidence>
<keyword evidence="2" id="KW-0732">Signal</keyword>
<dbReference type="PROSITE" id="PS51257">
    <property type="entry name" value="PROKAR_LIPOPROTEIN"/>
    <property type="match status" value="1"/>
</dbReference>
<protein>
    <submittedName>
        <fullName evidence="4">DUF4349 domain-containing protein</fullName>
    </submittedName>
</protein>
<feature type="chain" id="PRO_5020724670" evidence="2">
    <location>
        <begin position="22"/>
        <end position="257"/>
    </location>
</feature>
<feature type="signal peptide" evidence="2">
    <location>
        <begin position="1"/>
        <end position="21"/>
    </location>
</feature>
<dbReference type="Proteomes" id="UP000292627">
    <property type="component" value="Unassembled WGS sequence"/>
</dbReference>
<dbReference type="InterPro" id="IPR025645">
    <property type="entry name" value="DUF4349"/>
</dbReference>
<keyword evidence="1" id="KW-0812">Transmembrane</keyword>